<dbReference type="AlphaFoldDB" id="A0AAD7LSH3"/>
<dbReference type="CDD" id="cd22582">
    <property type="entry name" value="BRcat_RBR_unk"/>
    <property type="match status" value="1"/>
</dbReference>
<comment type="pathway">
    <text evidence="4">Protein modification; protein ubiquitination.</text>
</comment>
<comment type="caution">
    <text evidence="17">The sequence shown here is derived from an EMBL/GenBank/DDBJ whole genome shotgun (WGS) entry which is preliminary data.</text>
</comment>
<keyword evidence="7 17" id="KW-0808">Transferase</keyword>
<evidence type="ECO:0000256" key="1">
    <source>
        <dbReference type="ARBA" id="ARBA00001798"/>
    </source>
</evidence>
<evidence type="ECO:0000256" key="10">
    <source>
        <dbReference type="ARBA" id="ARBA00022771"/>
    </source>
</evidence>
<comment type="cofactor">
    <cofactor evidence="2">
        <name>Zn(2+)</name>
        <dbReference type="ChEBI" id="CHEBI:29105"/>
    </cofactor>
</comment>
<dbReference type="GO" id="GO:0016567">
    <property type="term" value="P:protein ubiquitination"/>
    <property type="evidence" value="ECO:0007669"/>
    <property type="project" value="InterPro"/>
</dbReference>
<dbReference type="Gene3D" id="3.30.40.10">
    <property type="entry name" value="Zinc/RING finger domain, C3HC4 (zinc finger)"/>
    <property type="match status" value="1"/>
</dbReference>
<dbReference type="PANTHER" id="PTHR11685">
    <property type="entry name" value="RBR FAMILY RING FINGER AND IBR DOMAIN-CONTAINING"/>
    <property type="match status" value="1"/>
</dbReference>
<keyword evidence="11" id="KW-0833">Ubl conjugation pathway</keyword>
<evidence type="ECO:0000256" key="13">
    <source>
        <dbReference type="PROSITE-ProRule" id="PRU00175"/>
    </source>
</evidence>
<comment type="similarity">
    <text evidence="5">Belongs to the RBR family. Ariadne subfamily.</text>
</comment>
<feature type="region of interest" description="Disordered" evidence="14">
    <location>
        <begin position="1"/>
        <end position="57"/>
    </location>
</feature>
<evidence type="ECO:0000313" key="17">
    <source>
        <dbReference type="EMBL" id="KAJ7963352.1"/>
    </source>
</evidence>
<evidence type="ECO:0000259" key="16">
    <source>
        <dbReference type="PROSITE" id="PS51873"/>
    </source>
</evidence>
<reference evidence="17" key="1">
    <citation type="journal article" date="2023" name="Science">
        <title>Elucidation of the pathway for biosynthesis of saponin adjuvants from the soapbark tree.</title>
        <authorList>
            <person name="Reed J."/>
            <person name="Orme A."/>
            <person name="El-Demerdash A."/>
            <person name="Owen C."/>
            <person name="Martin L.B.B."/>
            <person name="Misra R.C."/>
            <person name="Kikuchi S."/>
            <person name="Rejzek M."/>
            <person name="Martin A.C."/>
            <person name="Harkess A."/>
            <person name="Leebens-Mack J."/>
            <person name="Louveau T."/>
            <person name="Stephenson M.J."/>
            <person name="Osbourn A."/>
        </authorList>
    </citation>
    <scope>NUCLEOTIDE SEQUENCE</scope>
    <source>
        <strain evidence="17">S10</strain>
    </source>
</reference>
<keyword evidence="18" id="KW-1185">Reference proteome</keyword>
<proteinExistence type="inferred from homology"/>
<feature type="compositionally biased region" description="Polar residues" evidence="14">
    <location>
        <begin position="11"/>
        <end position="21"/>
    </location>
</feature>
<evidence type="ECO:0000256" key="2">
    <source>
        <dbReference type="ARBA" id="ARBA00001947"/>
    </source>
</evidence>
<evidence type="ECO:0000256" key="7">
    <source>
        <dbReference type="ARBA" id="ARBA00022679"/>
    </source>
</evidence>
<keyword evidence="9" id="KW-0677">Repeat</keyword>
<sequence>MEDKGKKKATIGSSQSFSGSKKPNLVKQATKGKETKTLPSSSRAGGSSKTPTCKETTFIDKQRGKQEAIKLPKRLCTICMERKTGRDMLSINECHHFFCTDCISKHVAAKVQQNNLKVDCPDINCNVELKPEHFNSIVPQEVLDRWGTALCESSIPGSLKFYCPFKDCSNLLVDDGGEVVTRSECPHCLRLFCSQCKVAWHEGLTCEMKRIQDGYDADQKMINYFISVYQ</sequence>
<name>A0AAD7LSH3_QUISA</name>
<feature type="compositionally biased region" description="Polar residues" evidence="14">
    <location>
        <begin position="37"/>
        <end position="55"/>
    </location>
</feature>
<dbReference type="SMART" id="SM00184">
    <property type="entry name" value="RING"/>
    <property type="match status" value="1"/>
</dbReference>
<evidence type="ECO:0000256" key="5">
    <source>
        <dbReference type="ARBA" id="ARBA00005884"/>
    </source>
</evidence>
<evidence type="ECO:0000313" key="18">
    <source>
        <dbReference type="Proteomes" id="UP001163823"/>
    </source>
</evidence>
<keyword evidence="12" id="KW-0862">Zinc</keyword>
<dbReference type="PROSITE" id="PS51873">
    <property type="entry name" value="TRIAD"/>
    <property type="match status" value="1"/>
</dbReference>
<evidence type="ECO:0000256" key="12">
    <source>
        <dbReference type="ARBA" id="ARBA00022833"/>
    </source>
</evidence>
<dbReference type="PROSITE" id="PS00518">
    <property type="entry name" value="ZF_RING_1"/>
    <property type="match status" value="1"/>
</dbReference>
<dbReference type="FunFam" id="3.30.40.10:FF:000230">
    <property type="entry name" value="RBR-type E3 ubiquitin transferase"/>
    <property type="match status" value="1"/>
</dbReference>
<feature type="domain" description="RING-type" evidence="15">
    <location>
        <begin position="76"/>
        <end position="121"/>
    </location>
</feature>
<dbReference type="InterPro" id="IPR013083">
    <property type="entry name" value="Znf_RING/FYVE/PHD"/>
</dbReference>
<dbReference type="InterPro" id="IPR044066">
    <property type="entry name" value="TRIAD_supradom"/>
</dbReference>
<dbReference type="EMBL" id="JARAOO010000007">
    <property type="protein sequence ID" value="KAJ7963352.1"/>
    <property type="molecule type" value="Genomic_DNA"/>
</dbReference>
<accession>A0AAD7LSH3</accession>
<keyword evidence="10 13" id="KW-0863">Zinc-finger</keyword>
<feature type="domain" description="RING-type" evidence="16">
    <location>
        <begin position="72"/>
        <end position="230"/>
    </location>
</feature>
<dbReference type="GO" id="GO:0008270">
    <property type="term" value="F:zinc ion binding"/>
    <property type="evidence" value="ECO:0007669"/>
    <property type="project" value="UniProtKB-KW"/>
</dbReference>
<evidence type="ECO:0000256" key="3">
    <source>
        <dbReference type="ARBA" id="ARBA00003976"/>
    </source>
</evidence>
<dbReference type="SMART" id="SM00647">
    <property type="entry name" value="IBR"/>
    <property type="match status" value="1"/>
</dbReference>
<dbReference type="Proteomes" id="UP001163823">
    <property type="component" value="Chromosome 7"/>
</dbReference>
<keyword evidence="8" id="KW-0479">Metal-binding</keyword>
<dbReference type="InterPro" id="IPR018957">
    <property type="entry name" value="Znf_C3HC4_RING-type"/>
</dbReference>
<dbReference type="Pfam" id="PF01485">
    <property type="entry name" value="IBR"/>
    <property type="match status" value="1"/>
</dbReference>
<dbReference type="InterPro" id="IPR031127">
    <property type="entry name" value="E3_UB_ligase_RBR"/>
</dbReference>
<evidence type="ECO:0000256" key="14">
    <source>
        <dbReference type="SAM" id="MobiDB-lite"/>
    </source>
</evidence>
<comment type="function">
    <text evidence="3">Might act as an E3 ubiquitin-protein ligase, or as part of E3 complex, which accepts ubiquitin from specific E2 ubiquitin-conjugating enzymes and then transfers it to substrates.</text>
</comment>
<dbReference type="PROSITE" id="PS50089">
    <property type="entry name" value="ZF_RING_2"/>
    <property type="match status" value="1"/>
</dbReference>
<protein>
    <recommendedName>
        <fullName evidence="6">RBR-type E3 ubiquitin transferase</fullName>
        <ecNumber evidence="6">2.3.2.31</ecNumber>
    </recommendedName>
</protein>
<comment type="catalytic activity">
    <reaction evidence="1">
        <text>[E2 ubiquitin-conjugating enzyme]-S-ubiquitinyl-L-cysteine + [acceptor protein]-L-lysine = [E2 ubiquitin-conjugating enzyme]-L-cysteine + [acceptor protein]-N(6)-ubiquitinyl-L-lysine.</text>
        <dbReference type="EC" id="2.3.2.31"/>
    </reaction>
</comment>
<organism evidence="17 18">
    <name type="scientific">Quillaja saponaria</name>
    <name type="common">Soap bark tree</name>
    <dbReference type="NCBI Taxonomy" id="32244"/>
    <lineage>
        <taxon>Eukaryota</taxon>
        <taxon>Viridiplantae</taxon>
        <taxon>Streptophyta</taxon>
        <taxon>Embryophyta</taxon>
        <taxon>Tracheophyta</taxon>
        <taxon>Spermatophyta</taxon>
        <taxon>Magnoliopsida</taxon>
        <taxon>eudicotyledons</taxon>
        <taxon>Gunneridae</taxon>
        <taxon>Pentapetalae</taxon>
        <taxon>rosids</taxon>
        <taxon>fabids</taxon>
        <taxon>Fabales</taxon>
        <taxon>Quillajaceae</taxon>
        <taxon>Quillaja</taxon>
    </lineage>
</organism>
<evidence type="ECO:0000259" key="15">
    <source>
        <dbReference type="PROSITE" id="PS50089"/>
    </source>
</evidence>
<dbReference type="InterPro" id="IPR017907">
    <property type="entry name" value="Znf_RING_CS"/>
</dbReference>
<evidence type="ECO:0000256" key="6">
    <source>
        <dbReference type="ARBA" id="ARBA00012251"/>
    </source>
</evidence>
<dbReference type="InterPro" id="IPR002867">
    <property type="entry name" value="IBR_dom"/>
</dbReference>
<dbReference type="SUPFAM" id="SSF57850">
    <property type="entry name" value="RING/U-box"/>
    <property type="match status" value="2"/>
</dbReference>
<dbReference type="InterPro" id="IPR001841">
    <property type="entry name" value="Znf_RING"/>
</dbReference>
<evidence type="ECO:0000256" key="4">
    <source>
        <dbReference type="ARBA" id="ARBA00004906"/>
    </source>
</evidence>
<evidence type="ECO:0000256" key="8">
    <source>
        <dbReference type="ARBA" id="ARBA00022723"/>
    </source>
</evidence>
<gene>
    <name evidence="17" type="ORF">O6P43_018464</name>
</gene>
<dbReference type="GO" id="GO:0061630">
    <property type="term" value="F:ubiquitin protein ligase activity"/>
    <property type="evidence" value="ECO:0007669"/>
    <property type="project" value="UniProtKB-EC"/>
</dbReference>
<evidence type="ECO:0000256" key="11">
    <source>
        <dbReference type="ARBA" id="ARBA00022786"/>
    </source>
</evidence>
<dbReference type="Pfam" id="PF00097">
    <property type="entry name" value="zf-C3HC4"/>
    <property type="match status" value="1"/>
</dbReference>
<dbReference type="EC" id="2.3.2.31" evidence="6"/>
<evidence type="ECO:0000256" key="9">
    <source>
        <dbReference type="ARBA" id="ARBA00022737"/>
    </source>
</evidence>
<dbReference type="KEGG" id="qsa:O6P43_018464"/>